<feature type="domain" description="4'-phosphopantetheinyl transferase" evidence="6">
    <location>
        <begin position="103"/>
        <end position="206"/>
    </location>
</feature>
<dbReference type="Pfam" id="PF22624">
    <property type="entry name" value="AASDHPPT_N"/>
    <property type="match status" value="1"/>
</dbReference>
<dbReference type="Pfam" id="PF01648">
    <property type="entry name" value="ACPS"/>
    <property type="match status" value="1"/>
</dbReference>
<name>A0A410QBZ8_9FIRM</name>
<dbReference type="Gene3D" id="3.90.470.20">
    <property type="entry name" value="4'-phosphopantetheinyl transferase domain"/>
    <property type="match status" value="2"/>
</dbReference>
<evidence type="ECO:0000259" key="7">
    <source>
        <dbReference type="Pfam" id="PF22624"/>
    </source>
</evidence>
<keyword evidence="3 8" id="KW-0808">Transferase</keyword>
<comment type="cofactor">
    <cofactor evidence="1">
        <name>Mg(2+)</name>
        <dbReference type="ChEBI" id="CHEBI:18420"/>
    </cofactor>
</comment>
<evidence type="ECO:0000313" key="9">
    <source>
        <dbReference type="Proteomes" id="UP000287969"/>
    </source>
</evidence>
<dbReference type="GO" id="GO:0008897">
    <property type="term" value="F:holo-[acyl-carrier-protein] synthase activity"/>
    <property type="evidence" value="ECO:0007669"/>
    <property type="project" value="InterPro"/>
</dbReference>
<reference evidence="9" key="1">
    <citation type="submission" date="2019-01" db="EMBL/GenBank/DDBJ databases">
        <title>Draft genomes of a novel of Sporanaerobacter strains.</title>
        <authorList>
            <person name="Ma S."/>
        </authorList>
    </citation>
    <scope>NUCLEOTIDE SEQUENCE [LARGE SCALE GENOMIC DNA]</scope>
    <source>
        <strain evidence="9">NJN-17</strain>
    </source>
</reference>
<organism evidence="8 9">
    <name type="scientific">Acidilutibacter cellobiosedens</name>
    <dbReference type="NCBI Taxonomy" id="2507161"/>
    <lineage>
        <taxon>Bacteria</taxon>
        <taxon>Bacillati</taxon>
        <taxon>Bacillota</taxon>
        <taxon>Tissierellia</taxon>
        <taxon>Tissierellales</taxon>
        <taxon>Acidilutibacteraceae</taxon>
        <taxon>Acidilutibacter</taxon>
    </lineage>
</organism>
<keyword evidence="4" id="KW-0479">Metal-binding</keyword>
<dbReference type="PANTHER" id="PTHR12215">
    <property type="entry name" value="PHOSPHOPANTETHEINE TRANSFERASE"/>
    <property type="match status" value="1"/>
</dbReference>
<dbReference type="InterPro" id="IPR037143">
    <property type="entry name" value="4-PPantetheinyl_Trfase_dom_sf"/>
</dbReference>
<dbReference type="InterPro" id="IPR050559">
    <property type="entry name" value="P-Pant_transferase_sf"/>
</dbReference>
<keyword evidence="5" id="KW-0460">Magnesium</keyword>
<dbReference type="InterPro" id="IPR008278">
    <property type="entry name" value="4-PPantetheinyl_Trfase_dom"/>
</dbReference>
<dbReference type="InterPro" id="IPR055066">
    <property type="entry name" value="AASDHPPT_N"/>
</dbReference>
<dbReference type="OrthoDB" id="9808281at2"/>
<evidence type="ECO:0000256" key="5">
    <source>
        <dbReference type="ARBA" id="ARBA00022842"/>
    </source>
</evidence>
<gene>
    <name evidence="8" type="ORF">EQM13_07715</name>
</gene>
<dbReference type="InterPro" id="IPR004568">
    <property type="entry name" value="Ppantetheine-prot_Trfase_dom"/>
</dbReference>
<evidence type="ECO:0000313" key="8">
    <source>
        <dbReference type="EMBL" id="QAT61470.1"/>
    </source>
</evidence>
<evidence type="ECO:0000256" key="1">
    <source>
        <dbReference type="ARBA" id="ARBA00001946"/>
    </source>
</evidence>
<dbReference type="SUPFAM" id="SSF56214">
    <property type="entry name" value="4'-phosphopantetheinyl transferase"/>
    <property type="match status" value="2"/>
</dbReference>
<feature type="domain" description="4'-phosphopantetheinyl transferase N-terminal" evidence="7">
    <location>
        <begin position="14"/>
        <end position="100"/>
    </location>
</feature>
<evidence type="ECO:0000259" key="6">
    <source>
        <dbReference type="Pfam" id="PF01648"/>
    </source>
</evidence>
<dbReference type="GO" id="GO:0000287">
    <property type="term" value="F:magnesium ion binding"/>
    <property type="evidence" value="ECO:0007669"/>
    <property type="project" value="InterPro"/>
</dbReference>
<sequence>MKIYAVKISDINEEELDKLCLSIDSEKRHRIERFINKRDKIRASIGEILVRSIIIRELNIENEHIKFEENLLYGKPYLHGYLDFNFNISHSEDFVVCAVDSKPVGIDIEAVKCIEYKDIAQNFFTEREFNYIVKQKSDIQLSRFYEIWTLKESYMKCIGKGFSIPLKSFSVCMDEYESIRVIDDNQNENYIFKIFDISMDYKMAVCSLNREISDNIIVIDQNSLINNYFDLFQGDEVYNGNQ</sequence>
<dbReference type="PANTHER" id="PTHR12215:SF10">
    <property type="entry name" value="L-AMINOADIPATE-SEMIALDEHYDE DEHYDROGENASE-PHOSPHOPANTETHEINYL TRANSFERASE"/>
    <property type="match status" value="1"/>
</dbReference>
<dbReference type="GO" id="GO:0005829">
    <property type="term" value="C:cytosol"/>
    <property type="evidence" value="ECO:0007669"/>
    <property type="project" value="TreeGrafter"/>
</dbReference>
<dbReference type="KEGG" id="spoa:EQM13_07715"/>
<evidence type="ECO:0000256" key="3">
    <source>
        <dbReference type="ARBA" id="ARBA00022679"/>
    </source>
</evidence>
<accession>A0A410QBZ8</accession>
<comment type="similarity">
    <text evidence="2">Belongs to the P-Pant transferase superfamily. Gsp/Sfp/HetI/AcpT family.</text>
</comment>
<dbReference type="EMBL" id="CP035282">
    <property type="protein sequence ID" value="QAT61470.1"/>
    <property type="molecule type" value="Genomic_DNA"/>
</dbReference>
<evidence type="ECO:0000256" key="2">
    <source>
        <dbReference type="ARBA" id="ARBA00010990"/>
    </source>
</evidence>
<dbReference type="AlphaFoldDB" id="A0A410QBZ8"/>
<keyword evidence="9" id="KW-1185">Reference proteome</keyword>
<proteinExistence type="inferred from homology"/>
<dbReference type="Proteomes" id="UP000287969">
    <property type="component" value="Chromosome"/>
</dbReference>
<dbReference type="GO" id="GO:0006633">
    <property type="term" value="P:fatty acid biosynthetic process"/>
    <property type="evidence" value="ECO:0007669"/>
    <property type="project" value="InterPro"/>
</dbReference>
<dbReference type="NCBIfam" id="TIGR00556">
    <property type="entry name" value="pantethn_trn"/>
    <property type="match status" value="1"/>
</dbReference>
<protein>
    <submittedName>
        <fullName evidence="8">4'-phosphopantetheinyl transferase superfamily protein</fullName>
    </submittedName>
</protein>
<dbReference type="GO" id="GO:0019878">
    <property type="term" value="P:lysine biosynthetic process via aminoadipic acid"/>
    <property type="evidence" value="ECO:0007669"/>
    <property type="project" value="TreeGrafter"/>
</dbReference>
<dbReference type="RefSeq" id="WP_128752377.1">
    <property type="nucleotide sequence ID" value="NZ_CP035282.1"/>
</dbReference>
<evidence type="ECO:0000256" key="4">
    <source>
        <dbReference type="ARBA" id="ARBA00022723"/>
    </source>
</evidence>